<comment type="caution">
    <text evidence="1">The sequence shown here is derived from an EMBL/GenBank/DDBJ whole genome shotgun (WGS) entry which is preliminary data.</text>
</comment>
<dbReference type="Proteomes" id="UP000798662">
    <property type="component" value="Chromosome 1"/>
</dbReference>
<reference evidence="1" key="1">
    <citation type="submission" date="2019-11" db="EMBL/GenBank/DDBJ databases">
        <title>Nori genome reveals adaptations in red seaweeds to the harsh intertidal environment.</title>
        <authorList>
            <person name="Wang D."/>
            <person name="Mao Y."/>
        </authorList>
    </citation>
    <scope>NUCLEOTIDE SEQUENCE</scope>
    <source>
        <tissue evidence="1">Gametophyte</tissue>
    </source>
</reference>
<protein>
    <submittedName>
        <fullName evidence="1">Uncharacterized protein</fullName>
    </submittedName>
</protein>
<keyword evidence="2" id="KW-1185">Reference proteome</keyword>
<organism evidence="1 2">
    <name type="scientific">Pyropia yezoensis</name>
    <name type="common">Susabi-nori</name>
    <name type="synonym">Porphyra yezoensis</name>
    <dbReference type="NCBI Taxonomy" id="2788"/>
    <lineage>
        <taxon>Eukaryota</taxon>
        <taxon>Rhodophyta</taxon>
        <taxon>Bangiophyceae</taxon>
        <taxon>Bangiales</taxon>
        <taxon>Bangiaceae</taxon>
        <taxon>Pyropia</taxon>
    </lineage>
</organism>
<accession>A0ACC3BMC3</accession>
<gene>
    <name evidence="1" type="ORF">I4F81_001656</name>
</gene>
<name>A0ACC3BMC3_PYRYE</name>
<dbReference type="EMBL" id="CM020618">
    <property type="protein sequence ID" value="KAK1859058.1"/>
    <property type="molecule type" value="Genomic_DNA"/>
</dbReference>
<evidence type="ECO:0000313" key="2">
    <source>
        <dbReference type="Proteomes" id="UP000798662"/>
    </source>
</evidence>
<proteinExistence type="predicted"/>
<evidence type="ECO:0000313" key="1">
    <source>
        <dbReference type="EMBL" id="KAK1859058.1"/>
    </source>
</evidence>
<sequence>MAAIDNAACGSGTVLVAGSRDGAVSVWDPQRGAAVTTQDGPARCVVPPARVDSHVGGGCGRGGSWHAPSGGGARVAEGVVLVAVVGCVGAVVDFRADPLRLEVLPCPPAPTAVASISGGRLVWGNTLGRVHFCRIGWRRPDLGAPPVVAAGLVCRHE</sequence>